<keyword evidence="12 20" id="KW-0418">Kinase</keyword>
<dbReference type="InterPro" id="IPR021668">
    <property type="entry name" value="TAN"/>
</dbReference>
<evidence type="ECO:0000256" key="11">
    <source>
        <dbReference type="ARBA" id="ARBA00022763"/>
    </source>
</evidence>
<keyword evidence="21" id="KW-0175">Coiled coil</keyword>
<evidence type="ECO:0000256" key="19">
    <source>
        <dbReference type="ARBA" id="ARBA00048679"/>
    </source>
</evidence>
<dbReference type="InterPro" id="IPR011009">
    <property type="entry name" value="Kinase-like_dom_sf"/>
</dbReference>
<name>A0A1V6TM72_9EURO</name>
<feature type="coiled-coil region" evidence="21">
    <location>
        <begin position="2276"/>
        <end position="2303"/>
    </location>
</feature>
<keyword evidence="14 20" id="KW-0156">Chromatin regulator</keyword>
<dbReference type="Pfam" id="PF02260">
    <property type="entry name" value="FATC"/>
    <property type="match status" value="1"/>
</dbReference>
<dbReference type="GO" id="GO:0006325">
    <property type="term" value="P:chromatin organization"/>
    <property type="evidence" value="ECO:0007669"/>
    <property type="project" value="UniProtKB-KW"/>
</dbReference>
<evidence type="ECO:0000256" key="3">
    <source>
        <dbReference type="ARBA" id="ARBA00010769"/>
    </source>
</evidence>
<dbReference type="STRING" id="303698.A0A1V6TM72"/>
<evidence type="ECO:0000256" key="2">
    <source>
        <dbReference type="ARBA" id="ARBA00004574"/>
    </source>
</evidence>
<evidence type="ECO:0000259" key="25">
    <source>
        <dbReference type="PROSITE" id="PS51190"/>
    </source>
</evidence>
<dbReference type="GO" id="GO:0005634">
    <property type="term" value="C:nucleus"/>
    <property type="evidence" value="ECO:0007669"/>
    <property type="project" value="UniProtKB-SubCell"/>
</dbReference>
<keyword evidence="9 20" id="KW-0808">Transferase</keyword>
<evidence type="ECO:0000256" key="20">
    <source>
        <dbReference type="RuleBase" id="RU365027"/>
    </source>
</evidence>
<sequence length="2896" mass="326221">MGEISLEKALAQLSSDKLKERTEGLTGLKGILQQNKGSSRLSELNDKACHKIFEALFRFVTLDIPTFNRAQQVTNSRNPASSRLSTCASVIRTAIDTFLRKLRTKTVRAIVDHITDTIPVAGEGLWDILSVDYTKGLTTLLRYAPHTEHLGDSDWEKLIDFCLVVLNNHEGEESQLSFRSGNNSILEDSLEDNDSRSTPARVPPALPTRERYAGNTNAINEVLECIRLLTTAPTAPVQASAETILQALSNFVKSSSTLAGNTQQLAFSSINILSSKVLFDQADLIRYSTTILIPVIRRLWPTKLQKLKDELLATLMICMVTLTDLTQKEPSEKVTRAVEDLKDTLYSECLKRSEKELLQIDDIELSRKSATSKRPTYGPRLGHARSENNWTIVWSMAHLAKLSEQIHIRTSDNDVVGDTSSKRRRFNSGIDDIFRDAVSASGTRRVCALQLVPFLVNERNLEQKDDFIQRLTPNILDDNSAISSWTMVALACLASSPDAKHPILQTSWVRVMDLTSRAISSFPTSRAACNLLNSILKAELLEHTIATEHMRSMLISANFNGPSSISDASLDLWASIARQKSHLNLTSMQSASKQISSWLREVWTIGTATDRVQTAQVSLFARPLNLLHLFMACTGRTSELSLDHAPAFVGPIARVWLLFHENRELLEYLFNVDEVSQDINPWCRESSSGLSSSTRQDSDDIVVLELLKSKSESFLQAWNSIADEKSIHMTDDILQILTSFCIASSLFLAYIPDQVETKAQELLENCQYLWNGICDFLKVSGPNSSLPCLEVLLPILPSSMQDYEDSRWEALHSLIVPLSDLLEGFRESQKTGQALAGDLMDIDGRVTSREDRAPADEQILSCNREFGTLITNPFSFQRSVTVQISVLRRAHSQSDEPRQPILTDYLVSLDEADLLAASKFLCDVYRVYPATEREELLHILEDVGEKCLQSYEMERCEASHGTCIRMMTGFVSSWANHRGDTLNESAMDLYNWFLEVLVNRKRASPRIYILLLELLQAVLKTNSSFGTDQLLPSPRTTLFRILQEGDIVVKFSAAKIIPTLFDRILFKDHDMMFDDVLENLPRDPDWLEGIALRLWALSRLASKWHTLLRRSIYHMFETPAQVPLSLEFARKCIKFVSYELGLDDPCALFRLFASQLLYTWTETQPVTCIPFSMFAYGSLREMLSDVKEEIVGQMMMRGKESETIELAEYLQVPHVDLIRSSFSKAEAYCIGRDISTPPEQGSQPKGVEILLRKQLGAEGFMKEIENHFPNIIVTFFKSLDRHDQIDRAFSKRPSFDSALEIQARIISKCASQISLPPNQQPSFRARYLLDELDFLCKRAGFEVESIWTPTLTAFVCRSLLESTHPALGSLHMCSVIRKVRILVSVAGPIVLRDYPFEMLLHSLRPLLADAQCSEDALGILWYLLEAGNLYLLENPGFTAGIIVTTFATLRKLFSLDLQSGNEESQFKAALKSAKGFHDWLRNLARDYSSSELDPDMRGKFTKLLLLAQEISTGNAVSRMQSEKQLVIEVITDRDSQQSLMGKSVADLVLSLLCPEFKWSFNFGDESPDDSLESSHAISLWNTLHNIDGGPEYRLWAASVIGRSFAKTGKVDEHLLREQDIHLFDSPESNELSSLACHSKARIIQALCGKLQTQDNREAGSIEHTLQLILNKITHYPEFQDCAEAIPETLVKALIWSPYVCPEAPLSPLELERCNGDDISAGGLSVAEWARTVALALSNAVLDDPVIGSLRKILNLIPDLAVRILPYIIHDVLLIEGDDRGESRQAISDSFKNILCDVSDETILHARLVITCVLYLRNQPVPEETTIAQRDRWLDIDFGEASSAAHYCGLQKTSLLFLEIQASRVIMGSRRASVAKYEPPLGLLHNVFKNIDDPDLFYGIQQSSSLDTVMERLEYESSDFKNLLFQSAQYDSETQMLGQGNPYGVLKALNSTNLQGIANSLMHTPGSTKDMSIPFDSTLKAAISLQQWDVPVSPVESSPQSITFHAFQSLNASSSLEETLTCVDSSLLMTLEAATKRSQSGMQLRAAMRSLGILTEMSDVLRSKSFDDIQNEWTKIIHRGSWLKRESYHEVGEILSWHEGLCSSIRKHTVLQSKLNMTPSDSRLLEAKVFRQSLEIARSHGVSQASLKSAISLSKLSEPCARLGVNIDGAATFDLANVLWDQGEMTASIRMLQELRSHNDLHKQAIPLSRAELLVTLGHHVAEARLEKPESILYEYLHPAVKELKGASDGETAGRVFHRFAEFCDQQLRNPDGLEDFQRVQQLRDRKEKELQGLEEMMKSAQGRERESLKAFRAKTKQWFDLDDREYQRLSRSREAFLQQCLENYLLALRESDAYNNDTLRFCALWFDQSDNEIANTAVSRYLNDVPSRKFAPLMNQLSSRLLDMPDDFQTLLTGLVFQICAQHPFHGMYQIFASSKSKGGKDQSSHSRFRAANKLVDRLKNDKYIGPTWVAVHNMNITYVRFAVERLDSKYKSGAKIPLKKLPTGERLGQDVTVYKLPPPTMKIELREDRDYSHVPSTAKFQPEFTIASGVSAPKIVTAIASDGVRYKQLYKGGNDDLRQDTIMEQVFEQVSSLLKDHQPTRQRNLGIRTYKVLPLTLNAGIIEFVPNTIPLNDYLMPAHQRYFPKDMKPNSCRKHIADVQTRSFEQRVRTYRQVTEHFHPVMKYFFMERFNNPDDWFSKRISYTRSTAAISILGHVLGLGDRHGHNILLDEKTGEVIHIDLGVAFEQGRILPVPEVVPFRLTRDLVDGFGITKTEGIFRRCCEFTLAALRQESYSIMTILDVLRYDPLYSWTVSPLRIKKMQDNQEGDGPPVLTGSTDKGSSPTNEPSEADRALTVVAKKLSKTLSVTATVNELIQQATDEKNLAVLYCGWASYA</sequence>
<comment type="subunit">
    <text evidence="4">Associates with DNA double-strand breaks.</text>
</comment>
<evidence type="ECO:0000256" key="7">
    <source>
        <dbReference type="ARBA" id="ARBA00022454"/>
    </source>
</evidence>
<evidence type="ECO:0000256" key="22">
    <source>
        <dbReference type="SAM" id="MobiDB-lite"/>
    </source>
</evidence>
<keyword evidence="13 20" id="KW-0067">ATP-binding</keyword>
<dbReference type="FunFam" id="1.10.1070.11:FF:000025">
    <property type="entry name" value="Serine/threonine-protein kinase Tel1"/>
    <property type="match status" value="1"/>
</dbReference>
<comment type="similarity">
    <text evidence="3 20">Belongs to the PI3/PI4-kinase family. ATM subfamily.</text>
</comment>
<dbReference type="InterPro" id="IPR038980">
    <property type="entry name" value="ATM_plant"/>
</dbReference>
<dbReference type="SUPFAM" id="SSF56112">
    <property type="entry name" value="Protein kinase-like (PK-like)"/>
    <property type="match status" value="1"/>
</dbReference>
<evidence type="ECO:0000256" key="21">
    <source>
        <dbReference type="SAM" id="Coils"/>
    </source>
</evidence>
<dbReference type="PROSITE" id="PS51189">
    <property type="entry name" value="FAT"/>
    <property type="match status" value="1"/>
</dbReference>
<dbReference type="PROSITE" id="PS00916">
    <property type="entry name" value="PI3_4_KINASE_2"/>
    <property type="match status" value="1"/>
</dbReference>
<keyword evidence="11 20" id="KW-0227">DNA damage</keyword>
<evidence type="ECO:0000259" key="23">
    <source>
        <dbReference type="PROSITE" id="PS50290"/>
    </source>
</evidence>
<comment type="function">
    <text evidence="17 20">Serine/threonine protein kinase which activates checkpoint signaling upon genotoxic stresses such as ionizing radiation (IR), ultraviolet light (UV), or DNA replication stalling, thereby acting as a DNA damage sensor. Recognizes the substrate consensus sequence [ST]-Q. Phosphorylates histone H2A to form H2AS128ph (gamma-H2A) at sites of DNA damage, involved in the regulation of DNA damage response mechanism. Required for the control of telomere length and genome stability.</text>
</comment>
<feature type="region of interest" description="Disordered" evidence="22">
    <location>
        <begin position="2823"/>
        <end position="2852"/>
    </location>
</feature>
<evidence type="ECO:0000313" key="26">
    <source>
        <dbReference type="EMBL" id="OQE27371.1"/>
    </source>
</evidence>
<dbReference type="SMART" id="SM01342">
    <property type="entry name" value="TAN"/>
    <property type="match status" value="1"/>
</dbReference>
<evidence type="ECO:0000313" key="27">
    <source>
        <dbReference type="Proteomes" id="UP000191285"/>
    </source>
</evidence>
<keyword evidence="8 20" id="KW-0723">Serine/threonine-protein kinase</keyword>
<evidence type="ECO:0000256" key="16">
    <source>
        <dbReference type="ARBA" id="ARBA00023242"/>
    </source>
</evidence>
<dbReference type="Pfam" id="PF11640">
    <property type="entry name" value="TAN"/>
    <property type="match status" value="1"/>
</dbReference>
<dbReference type="InterPro" id="IPR018936">
    <property type="entry name" value="PI3/4_kinase_CS"/>
</dbReference>
<dbReference type="GO" id="GO:0005524">
    <property type="term" value="F:ATP binding"/>
    <property type="evidence" value="ECO:0007669"/>
    <property type="project" value="UniProtKB-KW"/>
</dbReference>
<gene>
    <name evidence="26" type="ORF">PENSTE_c004G01712</name>
</gene>
<dbReference type="Pfam" id="PF00454">
    <property type="entry name" value="PI3_PI4_kinase"/>
    <property type="match status" value="1"/>
</dbReference>
<dbReference type="InterPro" id="IPR000403">
    <property type="entry name" value="PI3/4_kinase_cat_dom"/>
</dbReference>
<evidence type="ECO:0000256" key="5">
    <source>
        <dbReference type="ARBA" id="ARBA00012513"/>
    </source>
</evidence>
<evidence type="ECO:0000256" key="8">
    <source>
        <dbReference type="ARBA" id="ARBA00022527"/>
    </source>
</evidence>
<dbReference type="PROSITE" id="PS51190">
    <property type="entry name" value="FATC"/>
    <property type="match status" value="1"/>
</dbReference>
<reference evidence="27" key="1">
    <citation type="journal article" date="2017" name="Nat. Microbiol.">
        <title>Global analysis of biosynthetic gene clusters reveals vast potential of secondary metabolite production in Penicillium species.</title>
        <authorList>
            <person name="Nielsen J.C."/>
            <person name="Grijseels S."/>
            <person name="Prigent S."/>
            <person name="Ji B."/>
            <person name="Dainat J."/>
            <person name="Nielsen K.F."/>
            <person name="Frisvad J.C."/>
            <person name="Workman M."/>
            <person name="Nielsen J."/>
        </authorList>
    </citation>
    <scope>NUCLEOTIDE SEQUENCE [LARGE SCALE GENOMIC DNA]</scope>
    <source>
        <strain evidence="27">IBT 24891</strain>
    </source>
</reference>
<evidence type="ECO:0000256" key="9">
    <source>
        <dbReference type="ARBA" id="ARBA00022679"/>
    </source>
</evidence>
<dbReference type="InterPro" id="IPR016024">
    <property type="entry name" value="ARM-type_fold"/>
</dbReference>
<keyword evidence="15 20" id="KW-0779">Telomere</keyword>
<feature type="domain" description="FATC" evidence="25">
    <location>
        <begin position="2864"/>
        <end position="2896"/>
    </location>
</feature>
<accession>A0A1V6TM72</accession>
<comment type="catalytic activity">
    <reaction evidence="18 20">
        <text>L-threonyl-[protein] + ATP = O-phospho-L-threonyl-[protein] + ADP + H(+)</text>
        <dbReference type="Rhea" id="RHEA:46608"/>
        <dbReference type="Rhea" id="RHEA-COMP:11060"/>
        <dbReference type="Rhea" id="RHEA-COMP:11605"/>
        <dbReference type="ChEBI" id="CHEBI:15378"/>
        <dbReference type="ChEBI" id="CHEBI:30013"/>
        <dbReference type="ChEBI" id="CHEBI:30616"/>
        <dbReference type="ChEBI" id="CHEBI:61977"/>
        <dbReference type="ChEBI" id="CHEBI:456216"/>
        <dbReference type="EC" id="2.7.11.1"/>
    </reaction>
</comment>
<dbReference type="OrthoDB" id="381190at2759"/>
<evidence type="ECO:0000256" key="15">
    <source>
        <dbReference type="ARBA" id="ARBA00022895"/>
    </source>
</evidence>
<evidence type="ECO:0000256" key="10">
    <source>
        <dbReference type="ARBA" id="ARBA00022741"/>
    </source>
</evidence>
<proteinExistence type="inferred from homology"/>
<evidence type="ECO:0000256" key="13">
    <source>
        <dbReference type="ARBA" id="ARBA00022840"/>
    </source>
</evidence>
<dbReference type="GO" id="GO:0035556">
    <property type="term" value="P:intracellular signal transduction"/>
    <property type="evidence" value="ECO:0007669"/>
    <property type="project" value="UniProtKB-ARBA"/>
</dbReference>
<protein>
    <recommendedName>
        <fullName evidence="6 20">Serine/threonine-protein kinase Tel1</fullName>
        <ecNumber evidence="5 20">2.7.11.1</ecNumber>
    </recommendedName>
</protein>
<feature type="domain" description="PI3K/PI4K catalytic" evidence="23">
    <location>
        <begin position="2541"/>
        <end position="2853"/>
    </location>
</feature>
<dbReference type="Gene3D" id="3.30.1010.10">
    <property type="entry name" value="Phosphatidylinositol 3-kinase Catalytic Subunit, Chain A, domain 4"/>
    <property type="match status" value="1"/>
</dbReference>
<feature type="domain" description="FAT" evidence="24">
    <location>
        <begin position="1839"/>
        <end position="2437"/>
    </location>
</feature>
<keyword evidence="10 20" id="KW-0547">Nucleotide-binding</keyword>
<dbReference type="Proteomes" id="UP000191285">
    <property type="component" value="Unassembled WGS sequence"/>
</dbReference>
<evidence type="ECO:0000256" key="14">
    <source>
        <dbReference type="ARBA" id="ARBA00022853"/>
    </source>
</evidence>
<dbReference type="FunFam" id="3.30.1010.10:FF:000019">
    <property type="entry name" value="Serine/threonine-protein kinase Tel1"/>
    <property type="match status" value="1"/>
</dbReference>
<dbReference type="InterPro" id="IPR014009">
    <property type="entry name" value="PIK_FAT"/>
</dbReference>
<dbReference type="Gene3D" id="1.10.1070.11">
    <property type="entry name" value="Phosphatidylinositol 3-/4-kinase, catalytic domain"/>
    <property type="match status" value="1"/>
</dbReference>
<keyword evidence="16 20" id="KW-0539">Nucleus</keyword>
<comment type="catalytic activity">
    <reaction evidence="19">
        <text>L-seryl-[protein] + ATP = O-phospho-L-seryl-[protein] + ADP + H(+)</text>
        <dbReference type="Rhea" id="RHEA:17989"/>
        <dbReference type="Rhea" id="RHEA-COMP:9863"/>
        <dbReference type="Rhea" id="RHEA-COMP:11604"/>
        <dbReference type="ChEBI" id="CHEBI:15378"/>
        <dbReference type="ChEBI" id="CHEBI:29999"/>
        <dbReference type="ChEBI" id="CHEBI:30616"/>
        <dbReference type="ChEBI" id="CHEBI:83421"/>
        <dbReference type="ChEBI" id="CHEBI:456216"/>
        <dbReference type="EC" id="2.7.11.1"/>
    </reaction>
</comment>
<evidence type="ECO:0000259" key="24">
    <source>
        <dbReference type="PROSITE" id="PS51189"/>
    </source>
</evidence>
<dbReference type="SMART" id="SM00146">
    <property type="entry name" value="PI3Kc"/>
    <property type="match status" value="1"/>
</dbReference>
<dbReference type="GO" id="GO:0006281">
    <property type="term" value="P:DNA repair"/>
    <property type="evidence" value="ECO:0007669"/>
    <property type="project" value="InterPro"/>
</dbReference>
<dbReference type="InterPro" id="IPR036940">
    <property type="entry name" value="PI3/4_kinase_cat_sf"/>
</dbReference>
<organism evidence="26 27">
    <name type="scientific">Penicillium steckii</name>
    <dbReference type="NCBI Taxonomy" id="303698"/>
    <lineage>
        <taxon>Eukaryota</taxon>
        <taxon>Fungi</taxon>
        <taxon>Dikarya</taxon>
        <taxon>Ascomycota</taxon>
        <taxon>Pezizomycotina</taxon>
        <taxon>Eurotiomycetes</taxon>
        <taxon>Eurotiomycetidae</taxon>
        <taxon>Eurotiales</taxon>
        <taxon>Aspergillaceae</taxon>
        <taxon>Penicillium</taxon>
    </lineage>
</organism>
<evidence type="ECO:0000256" key="6">
    <source>
        <dbReference type="ARBA" id="ARBA00014619"/>
    </source>
</evidence>
<evidence type="ECO:0000256" key="12">
    <source>
        <dbReference type="ARBA" id="ARBA00022777"/>
    </source>
</evidence>
<dbReference type="GO" id="GO:0000781">
    <property type="term" value="C:chromosome, telomeric region"/>
    <property type="evidence" value="ECO:0007669"/>
    <property type="project" value="UniProtKB-SubCell"/>
</dbReference>
<dbReference type="SMART" id="SM01343">
    <property type="entry name" value="FATC"/>
    <property type="match status" value="1"/>
</dbReference>
<comment type="caution">
    <text evidence="26">The sequence shown here is derived from an EMBL/GenBank/DDBJ whole genome shotgun (WGS) entry which is preliminary data.</text>
</comment>
<dbReference type="EMBL" id="MLKD01000004">
    <property type="protein sequence ID" value="OQE27371.1"/>
    <property type="molecule type" value="Genomic_DNA"/>
</dbReference>
<feature type="compositionally biased region" description="Polar residues" evidence="22">
    <location>
        <begin position="2835"/>
        <end position="2848"/>
    </location>
</feature>
<dbReference type="GO" id="GO:0004674">
    <property type="term" value="F:protein serine/threonine kinase activity"/>
    <property type="evidence" value="ECO:0007669"/>
    <property type="project" value="UniProtKB-KW"/>
</dbReference>
<dbReference type="InterPro" id="IPR003152">
    <property type="entry name" value="FATC_dom"/>
</dbReference>
<evidence type="ECO:0000256" key="18">
    <source>
        <dbReference type="ARBA" id="ARBA00047899"/>
    </source>
</evidence>
<dbReference type="PANTHER" id="PTHR37079">
    <property type="entry name" value="SERINE/THREONINE-PROTEIN KINASE ATM"/>
    <property type="match status" value="1"/>
</dbReference>
<dbReference type="InterPro" id="IPR044107">
    <property type="entry name" value="PIKKc_ATM"/>
</dbReference>
<dbReference type="PANTHER" id="PTHR37079:SF4">
    <property type="entry name" value="SERINE_THREONINE-PROTEIN KINASE ATM"/>
    <property type="match status" value="1"/>
</dbReference>
<evidence type="ECO:0000256" key="4">
    <source>
        <dbReference type="ARBA" id="ARBA00011370"/>
    </source>
</evidence>
<keyword evidence="7 20" id="KW-0158">Chromosome</keyword>
<dbReference type="SUPFAM" id="SSF48371">
    <property type="entry name" value="ARM repeat"/>
    <property type="match status" value="1"/>
</dbReference>
<dbReference type="CDD" id="cd05171">
    <property type="entry name" value="PIKKc_ATM"/>
    <property type="match status" value="1"/>
</dbReference>
<keyword evidence="27" id="KW-1185">Reference proteome</keyword>
<comment type="subcellular location">
    <subcellularLocation>
        <location evidence="2 20">Chromosome</location>
        <location evidence="2 20">Telomere</location>
    </subcellularLocation>
    <subcellularLocation>
        <location evidence="1 20">Nucleus</location>
    </subcellularLocation>
</comment>
<dbReference type="PROSITE" id="PS50290">
    <property type="entry name" value="PI3_4_KINASE_3"/>
    <property type="match status" value="1"/>
</dbReference>
<evidence type="ECO:0000256" key="17">
    <source>
        <dbReference type="ARBA" id="ARBA00025079"/>
    </source>
</evidence>
<dbReference type="EC" id="2.7.11.1" evidence="5 20"/>
<dbReference type="GO" id="GO:0106310">
    <property type="term" value="F:protein serine kinase activity"/>
    <property type="evidence" value="ECO:0007669"/>
    <property type="project" value="RHEA"/>
</dbReference>
<evidence type="ECO:0000256" key="1">
    <source>
        <dbReference type="ARBA" id="ARBA00004123"/>
    </source>
</evidence>